<dbReference type="EMBL" id="CADCSY010000049">
    <property type="protein sequence ID" value="CAA9230716.1"/>
    <property type="molecule type" value="Genomic_DNA"/>
</dbReference>
<evidence type="ECO:0000256" key="1">
    <source>
        <dbReference type="SAM" id="MobiDB-lite"/>
    </source>
</evidence>
<protein>
    <submittedName>
        <fullName evidence="2">Uncharacterized protein</fullName>
    </submittedName>
</protein>
<organism evidence="2">
    <name type="scientific">uncultured Acidimicrobiales bacterium</name>
    <dbReference type="NCBI Taxonomy" id="310071"/>
    <lineage>
        <taxon>Bacteria</taxon>
        <taxon>Bacillati</taxon>
        <taxon>Actinomycetota</taxon>
        <taxon>Acidimicrobiia</taxon>
        <taxon>Acidimicrobiales</taxon>
        <taxon>environmental samples</taxon>
    </lineage>
</organism>
<sequence length="197" mass="21416">DQRTGPHRLDHLPRGAAVVALARAAAARPRRAVRRGVPLGAGPGVLEPPPSGRGPDPARRRGWRRRRRLRLPRAGPGAGDHDRLADGPPARRRLRHAQRRPLRRPARLLRVPPVDDAGGRGARCARRGRLDLVAGRGRARPRRPGAAGRSRRGPVGGAHLRRARPPHQPGGDPPRRRDPAPAGPVPQRPDPVGPRWV</sequence>
<feature type="compositionally biased region" description="Basic residues" evidence="1">
    <location>
        <begin position="60"/>
        <end position="71"/>
    </location>
</feature>
<gene>
    <name evidence="2" type="ORF">AVDCRST_MAG20-1124</name>
</gene>
<accession>A0A6J4HRF3</accession>
<feature type="non-terminal residue" evidence="2">
    <location>
        <position position="197"/>
    </location>
</feature>
<feature type="compositionally biased region" description="Basic residues" evidence="1">
    <location>
        <begin position="90"/>
        <end position="107"/>
    </location>
</feature>
<dbReference type="AlphaFoldDB" id="A0A6J4HRF3"/>
<feature type="region of interest" description="Disordered" evidence="1">
    <location>
        <begin position="24"/>
        <end position="197"/>
    </location>
</feature>
<name>A0A6J4HRF3_9ACTN</name>
<proteinExistence type="predicted"/>
<reference evidence="2" key="1">
    <citation type="submission" date="2020-02" db="EMBL/GenBank/DDBJ databases">
        <authorList>
            <person name="Meier V. D."/>
        </authorList>
    </citation>
    <scope>NUCLEOTIDE SEQUENCE</scope>
    <source>
        <strain evidence="2">AVDCRST_MAG20</strain>
    </source>
</reference>
<feature type="non-terminal residue" evidence="2">
    <location>
        <position position="1"/>
    </location>
</feature>
<feature type="compositionally biased region" description="Pro residues" evidence="1">
    <location>
        <begin position="181"/>
        <end position="197"/>
    </location>
</feature>
<evidence type="ECO:0000313" key="2">
    <source>
        <dbReference type="EMBL" id="CAA9230716.1"/>
    </source>
</evidence>